<name>A0ABW2KIE2_9ACTN</name>
<dbReference type="NCBIfam" id="TIGR01186">
    <property type="entry name" value="proV"/>
    <property type="match status" value="1"/>
</dbReference>
<proteinExistence type="inferred from homology"/>
<dbReference type="InterPro" id="IPR027417">
    <property type="entry name" value="P-loop_NTPase"/>
</dbReference>
<protein>
    <submittedName>
        <fullName evidence="6">Glycine betaine/L-proline ABC transporter ATP-binding protein</fullName>
    </submittedName>
</protein>
<evidence type="ECO:0000256" key="1">
    <source>
        <dbReference type="ARBA" id="ARBA00005417"/>
    </source>
</evidence>
<dbReference type="InterPro" id="IPR051921">
    <property type="entry name" value="ABC_osmolyte_uptake_ATP-bind"/>
</dbReference>
<accession>A0ABW2KIE2</accession>
<comment type="similarity">
    <text evidence="1">Belongs to the ABC transporter superfamily.</text>
</comment>
<dbReference type="InterPro" id="IPR005892">
    <property type="entry name" value="Gly-betaine_transp_ATP-bd"/>
</dbReference>
<dbReference type="Gene3D" id="3.10.580.10">
    <property type="entry name" value="CBS-domain"/>
    <property type="match status" value="1"/>
</dbReference>
<dbReference type="Proteomes" id="UP001596540">
    <property type="component" value="Unassembled WGS sequence"/>
</dbReference>
<keyword evidence="7" id="KW-1185">Reference proteome</keyword>
<evidence type="ECO:0000256" key="4">
    <source>
        <dbReference type="ARBA" id="ARBA00022840"/>
    </source>
</evidence>
<evidence type="ECO:0000313" key="6">
    <source>
        <dbReference type="EMBL" id="MFC7328905.1"/>
    </source>
</evidence>
<dbReference type="PANTHER" id="PTHR43869:SF1">
    <property type="entry name" value="GLYCINE BETAINE_PROLINE BETAINE TRANSPORT SYSTEM ATP-BINDING PROTEIN PROV"/>
    <property type="match status" value="1"/>
</dbReference>
<gene>
    <name evidence="6" type="ORF">ACFQRF_14240</name>
</gene>
<dbReference type="SUPFAM" id="SSF52540">
    <property type="entry name" value="P-loop containing nucleoside triphosphate hydrolases"/>
    <property type="match status" value="1"/>
</dbReference>
<dbReference type="InterPro" id="IPR017871">
    <property type="entry name" value="ABC_transporter-like_CS"/>
</dbReference>
<evidence type="ECO:0000259" key="5">
    <source>
        <dbReference type="PROSITE" id="PS50893"/>
    </source>
</evidence>
<dbReference type="GO" id="GO:0005524">
    <property type="term" value="F:ATP binding"/>
    <property type="evidence" value="ECO:0007669"/>
    <property type="project" value="UniProtKB-KW"/>
</dbReference>
<keyword evidence="4 6" id="KW-0067">ATP-binding</keyword>
<feature type="domain" description="ABC transporter" evidence="5">
    <location>
        <begin position="8"/>
        <end position="264"/>
    </location>
</feature>
<comment type="caution">
    <text evidence="6">The sequence shown here is derived from an EMBL/GenBank/DDBJ whole genome shotgun (WGS) entry which is preliminary data.</text>
</comment>
<dbReference type="RefSeq" id="WP_379871559.1">
    <property type="nucleotide sequence ID" value="NZ_JBHTBH010000006.1"/>
</dbReference>
<organism evidence="6 7">
    <name type="scientific">Marinactinospora rubrisoli</name>
    <dbReference type="NCBI Taxonomy" id="2715399"/>
    <lineage>
        <taxon>Bacteria</taxon>
        <taxon>Bacillati</taxon>
        <taxon>Actinomycetota</taxon>
        <taxon>Actinomycetes</taxon>
        <taxon>Streptosporangiales</taxon>
        <taxon>Nocardiopsidaceae</taxon>
        <taxon>Marinactinospora</taxon>
    </lineage>
</organism>
<dbReference type="EMBL" id="JBHTBH010000006">
    <property type="protein sequence ID" value="MFC7328905.1"/>
    <property type="molecule type" value="Genomic_DNA"/>
</dbReference>
<dbReference type="SUPFAM" id="SSF54631">
    <property type="entry name" value="CBS-domain pair"/>
    <property type="match status" value="1"/>
</dbReference>
<dbReference type="InterPro" id="IPR003593">
    <property type="entry name" value="AAA+_ATPase"/>
</dbReference>
<reference evidence="7" key="1">
    <citation type="journal article" date="2019" name="Int. J. Syst. Evol. Microbiol.">
        <title>The Global Catalogue of Microorganisms (GCM) 10K type strain sequencing project: providing services to taxonomists for standard genome sequencing and annotation.</title>
        <authorList>
            <consortium name="The Broad Institute Genomics Platform"/>
            <consortium name="The Broad Institute Genome Sequencing Center for Infectious Disease"/>
            <person name="Wu L."/>
            <person name="Ma J."/>
        </authorList>
    </citation>
    <scope>NUCLEOTIDE SEQUENCE [LARGE SCALE GENOMIC DNA]</scope>
    <source>
        <strain evidence="7">CGMCC 4.7382</strain>
    </source>
</reference>
<dbReference type="Pfam" id="PF00005">
    <property type="entry name" value="ABC_tran"/>
    <property type="match status" value="1"/>
</dbReference>
<dbReference type="Gene3D" id="3.40.50.300">
    <property type="entry name" value="P-loop containing nucleotide triphosphate hydrolases"/>
    <property type="match status" value="1"/>
</dbReference>
<keyword evidence="3" id="KW-0547">Nucleotide-binding</keyword>
<dbReference type="PROSITE" id="PS00211">
    <property type="entry name" value="ABC_TRANSPORTER_1"/>
    <property type="match status" value="1"/>
</dbReference>
<evidence type="ECO:0000256" key="3">
    <source>
        <dbReference type="ARBA" id="ARBA00022741"/>
    </source>
</evidence>
<dbReference type="PANTHER" id="PTHR43869">
    <property type="entry name" value="GLYCINE BETAINE/PROLINE BETAINE TRANSPORT SYSTEM ATP-BINDING PROTEIN PROV"/>
    <property type="match status" value="1"/>
</dbReference>
<dbReference type="InterPro" id="IPR003439">
    <property type="entry name" value="ABC_transporter-like_ATP-bd"/>
</dbReference>
<dbReference type="InterPro" id="IPR046342">
    <property type="entry name" value="CBS_dom_sf"/>
</dbReference>
<dbReference type="PROSITE" id="PS50893">
    <property type="entry name" value="ABC_TRANSPORTER_2"/>
    <property type="match status" value="1"/>
</dbReference>
<evidence type="ECO:0000313" key="7">
    <source>
        <dbReference type="Proteomes" id="UP001596540"/>
    </source>
</evidence>
<keyword evidence="2" id="KW-0813">Transport</keyword>
<evidence type="ECO:0000256" key="2">
    <source>
        <dbReference type="ARBA" id="ARBA00022448"/>
    </source>
</evidence>
<dbReference type="SMART" id="SM00382">
    <property type="entry name" value="AAA"/>
    <property type="match status" value="1"/>
</dbReference>
<sequence length="400" mass="43602">MLEARHLTKVFDLSPSRARRALGAGADGDRARAVREAGGVLAVDDVSFSVERGELFVIMGLSGSGKSTVIRMINRLVTPTAGNVVYDGTDVGAMTPRQLRELRNQRIGMVFQHFALFPHRTVRENAAYGLKARGMPRRERLRRADRALEQVGLGRRGDAYPDEFSGGMQQRVGLARALTTDPDVLIMDEPFSALDPLTRRAMQEQLLELQRDFRKTIIFVTHDLNEAMRLGDRIMVMRDGRIVQLGTGPDIISRPADGYVHDFVSDVDRTRVLTAGTVMQPAWVTATVDEDPAAVLARVADSRGQGVYVTAPDGEIAGVATPELLSRAVAERAADLRDCLSDDYTAVPDDTPLVEFCHLTGGHAVPLAVVDRDKHLVGVAPRARVLDAIASAPEDVNAHA</sequence>